<evidence type="ECO:0000256" key="13">
    <source>
        <dbReference type="ARBA" id="ARBA00047912"/>
    </source>
</evidence>
<gene>
    <name evidence="16" type="ORF">P3X46_026477</name>
</gene>
<dbReference type="PANTHER" id="PTHR10110">
    <property type="entry name" value="SODIUM/HYDROGEN EXCHANGER"/>
    <property type="match status" value="1"/>
</dbReference>
<protein>
    <recommendedName>
        <fullName evidence="15">Cyclic nucleotide-binding domain-containing protein</fullName>
    </recommendedName>
</protein>
<feature type="domain" description="Cyclic nucleotide-binding" evidence="15">
    <location>
        <begin position="741"/>
        <end position="819"/>
    </location>
</feature>
<feature type="transmembrane region" description="Helical" evidence="14">
    <location>
        <begin position="101"/>
        <end position="118"/>
    </location>
</feature>
<keyword evidence="17" id="KW-1185">Reference proteome</keyword>
<dbReference type="Gene3D" id="6.10.140.1330">
    <property type="match status" value="1"/>
</dbReference>
<dbReference type="SUPFAM" id="SSF51206">
    <property type="entry name" value="cAMP-binding domain-like"/>
    <property type="match status" value="1"/>
</dbReference>
<keyword evidence="6" id="KW-0630">Potassium</keyword>
<keyword evidence="2" id="KW-0813">Transport</keyword>
<evidence type="ECO:0000313" key="16">
    <source>
        <dbReference type="EMBL" id="KAJ9152980.1"/>
    </source>
</evidence>
<keyword evidence="5 14" id="KW-0812">Transmembrane</keyword>
<dbReference type="Pfam" id="PF00999">
    <property type="entry name" value="Na_H_Exchanger"/>
    <property type="match status" value="1"/>
</dbReference>
<evidence type="ECO:0000256" key="7">
    <source>
        <dbReference type="ARBA" id="ARBA00022989"/>
    </source>
</evidence>
<evidence type="ECO:0000256" key="1">
    <source>
        <dbReference type="ARBA" id="ARBA00004651"/>
    </source>
</evidence>
<evidence type="ECO:0000256" key="2">
    <source>
        <dbReference type="ARBA" id="ARBA00022448"/>
    </source>
</evidence>
<dbReference type="EMBL" id="JARPOI010000015">
    <property type="protein sequence ID" value="KAJ9152980.1"/>
    <property type="molecule type" value="Genomic_DNA"/>
</dbReference>
<evidence type="ECO:0000256" key="3">
    <source>
        <dbReference type="ARBA" id="ARBA00022475"/>
    </source>
</evidence>
<evidence type="ECO:0000256" key="10">
    <source>
        <dbReference type="ARBA" id="ARBA00023136"/>
    </source>
</evidence>
<evidence type="ECO:0000256" key="9">
    <source>
        <dbReference type="ARBA" id="ARBA00023065"/>
    </source>
</evidence>
<sequence length="1154" mass="128088">MATVIEGQFPYRILAQDSSSPSSSSSSSSENSNPADAVIFFGFSLVLGIASRHVLRGTRVPYTVALLVIGIAIGSLEYGTSHRLGKIGDSIRIWAHIDPDLLLAVFLPALLFESSFSMEMHQIKRCMAQMLLLAGPGVLISTFCLGSALKLAFPYNWSWKTSLLLGGLLSATDPVAVVALLKELGASKKLSTIIEGESLMNDGTAIVVYQLFYRMVLGESSNWGRIVKFLAQVSLGAVGIGLAFGIASVLWLGYIFNDIVIEISLTLAVSYIAYFTAQEGADVSGVLAVMTLGMFYSAAARTAFKGDGQQSLHHFWEMVAYIANTLIFILSGVVIAESVLSSDNIFHNHGNSWGYLFLLYVFVQVSRFIVVGVLYPFLRYFGYGLDWKEAAILIWSGLRGAVALSLSLSVKRTSDSSTYLTPETGTLFVFFTGGIVFLTLIVNGSTTQFVLHLLDMDKLSAAKKRILEYTKYEMLNKALAAFGDLGDDEELGPADWPTVKRYIASLNNLEGPQNATEPDTNLDPTNLKDIRVRLLNGVQAAYWGMLDEGRITQMTANILMQSVDEAIDMASIGPLCDWKGLKANVHFPSYYRLLQSSICPRKLVTYFIVGRLESACYICAAFLRAHRIARRQLHDFIGDSDLASIVINESEAEGEEAREFLEDVRVSFPEVLRVVKTRQVTYSVLNHLINYVQNLEMVGLLEEKEMLHLHDAVQTDLKRLLRNPPLVKIPKITDLISIHPLLGALPPTVREPLEGSTKGTMKPRGALLYKEGSKPNGVWLISNGIVKWRNNSIRNRHSLHPTFTHGSTLGIYEVLVGKPYICDMITDSVVLCFFVESDKILSAGRSDAKIEDFLWKESAIILAKILLPQIFEKMAMQDLRALVSDWSMINIHLSGESIEIPHHSIGFLLEGFVRSHGFQEELITSPAALLPRHGNQSFGNAHGNQNIQNEEINGARTASFSHERSRYQVETRARVIIFDIAAFETATALLRRSSSFIPHTGDHPHRPLSREHGLMSWPENFYKAKLHKQNLENERANSLPARAMQLSIFGSMVDVQRRAHCSSSSLYQRSHSMFSRAASLRGRPLVSVRSEGSNTLRKNLHVKRFSRNVTALPQQRADTNESHVLDYSSDESGAEDDHIIRIDSPSRLSFRLAT</sequence>
<evidence type="ECO:0000256" key="12">
    <source>
        <dbReference type="ARBA" id="ARBA00047524"/>
    </source>
</evidence>
<evidence type="ECO:0000256" key="6">
    <source>
        <dbReference type="ARBA" id="ARBA00022958"/>
    </source>
</evidence>
<reference evidence="16 17" key="1">
    <citation type="journal article" date="2023" name="Plant Biotechnol. J.">
        <title>Chromosome-level wild Hevea brasiliensis genome provides new tools for genomic-assisted breeding and valuable loci to elevate rubber yield.</title>
        <authorList>
            <person name="Cheng H."/>
            <person name="Song X."/>
            <person name="Hu Y."/>
            <person name="Wu T."/>
            <person name="Yang Q."/>
            <person name="An Z."/>
            <person name="Feng S."/>
            <person name="Deng Z."/>
            <person name="Wu W."/>
            <person name="Zeng X."/>
            <person name="Tu M."/>
            <person name="Wang X."/>
            <person name="Huang H."/>
        </authorList>
    </citation>
    <scope>NUCLEOTIDE SEQUENCE [LARGE SCALE GENOMIC DNA]</scope>
    <source>
        <strain evidence="16">MT/VB/25A 57/8</strain>
    </source>
</reference>
<dbReference type="Proteomes" id="UP001174677">
    <property type="component" value="Chromosome 15"/>
</dbReference>
<feature type="transmembrane region" description="Helical" evidence="14">
    <location>
        <begin position="390"/>
        <end position="408"/>
    </location>
</feature>
<evidence type="ECO:0000313" key="17">
    <source>
        <dbReference type="Proteomes" id="UP001174677"/>
    </source>
</evidence>
<keyword evidence="3" id="KW-1003">Cell membrane</keyword>
<evidence type="ECO:0000256" key="14">
    <source>
        <dbReference type="SAM" id="Phobius"/>
    </source>
</evidence>
<evidence type="ECO:0000256" key="11">
    <source>
        <dbReference type="ARBA" id="ARBA00023201"/>
    </source>
</evidence>
<dbReference type="PROSITE" id="PS50042">
    <property type="entry name" value="CNMP_BINDING_3"/>
    <property type="match status" value="1"/>
</dbReference>
<evidence type="ECO:0000259" key="15">
    <source>
        <dbReference type="PROSITE" id="PS50042"/>
    </source>
</evidence>
<feature type="transmembrane region" description="Helical" evidence="14">
    <location>
        <begin position="428"/>
        <end position="454"/>
    </location>
</feature>
<feature type="transmembrane region" description="Helical" evidence="14">
    <location>
        <begin position="315"/>
        <end position="335"/>
    </location>
</feature>
<feature type="transmembrane region" description="Helical" evidence="14">
    <location>
        <begin position="233"/>
        <end position="252"/>
    </location>
</feature>
<dbReference type="InterPro" id="IPR018490">
    <property type="entry name" value="cNMP-bd_dom_sf"/>
</dbReference>
<comment type="subcellular location">
    <subcellularLocation>
        <location evidence="1">Cell membrane</location>
        <topology evidence="1">Multi-pass membrane protein</topology>
    </subcellularLocation>
</comment>
<feature type="transmembrane region" description="Helical" evidence="14">
    <location>
        <begin position="62"/>
        <end position="81"/>
    </location>
</feature>
<keyword evidence="11" id="KW-0739">Sodium transport</keyword>
<name>A0ABQ9KZV8_HEVBR</name>
<keyword evidence="4" id="KW-0633">Potassium transport</keyword>
<feature type="transmembrane region" description="Helical" evidence="14">
    <location>
        <begin position="259"/>
        <end position="277"/>
    </location>
</feature>
<dbReference type="InterPro" id="IPR018422">
    <property type="entry name" value="Cation/H_exchanger_CPA1"/>
</dbReference>
<evidence type="ECO:0000256" key="4">
    <source>
        <dbReference type="ARBA" id="ARBA00022538"/>
    </source>
</evidence>
<comment type="caution">
    <text evidence="16">The sequence shown here is derived from an EMBL/GenBank/DDBJ whole genome shotgun (WGS) entry which is preliminary data.</text>
</comment>
<keyword evidence="10 14" id="KW-0472">Membrane</keyword>
<feature type="transmembrane region" description="Helical" evidence="14">
    <location>
        <begin position="283"/>
        <end position="303"/>
    </location>
</feature>
<accession>A0ABQ9KZV8</accession>
<organism evidence="16 17">
    <name type="scientific">Hevea brasiliensis</name>
    <name type="common">Para rubber tree</name>
    <name type="synonym">Siphonia brasiliensis</name>
    <dbReference type="NCBI Taxonomy" id="3981"/>
    <lineage>
        <taxon>Eukaryota</taxon>
        <taxon>Viridiplantae</taxon>
        <taxon>Streptophyta</taxon>
        <taxon>Embryophyta</taxon>
        <taxon>Tracheophyta</taxon>
        <taxon>Spermatophyta</taxon>
        <taxon>Magnoliopsida</taxon>
        <taxon>eudicotyledons</taxon>
        <taxon>Gunneridae</taxon>
        <taxon>Pentapetalae</taxon>
        <taxon>rosids</taxon>
        <taxon>fabids</taxon>
        <taxon>Malpighiales</taxon>
        <taxon>Euphorbiaceae</taxon>
        <taxon>Crotonoideae</taxon>
        <taxon>Micrandreae</taxon>
        <taxon>Hevea</taxon>
    </lineage>
</organism>
<evidence type="ECO:0000256" key="8">
    <source>
        <dbReference type="ARBA" id="ARBA00023053"/>
    </source>
</evidence>
<feature type="transmembrane region" description="Helical" evidence="14">
    <location>
        <begin position="37"/>
        <end position="55"/>
    </location>
</feature>
<evidence type="ECO:0000256" key="5">
    <source>
        <dbReference type="ARBA" id="ARBA00022692"/>
    </source>
</evidence>
<comment type="catalytic activity">
    <reaction evidence="13">
        <text>K(+)(in) + H(+)(out) = K(+)(out) + H(+)(in)</text>
        <dbReference type="Rhea" id="RHEA:29467"/>
        <dbReference type="ChEBI" id="CHEBI:15378"/>
        <dbReference type="ChEBI" id="CHEBI:29103"/>
    </reaction>
</comment>
<proteinExistence type="predicted"/>
<dbReference type="InterPro" id="IPR000595">
    <property type="entry name" value="cNMP-bd_dom"/>
</dbReference>
<feature type="transmembrane region" description="Helical" evidence="14">
    <location>
        <begin position="355"/>
        <end position="378"/>
    </location>
</feature>
<dbReference type="PANTHER" id="PTHR10110:SF86">
    <property type="entry name" value="SODIUM_HYDROGEN EXCHANGER 7"/>
    <property type="match status" value="1"/>
</dbReference>
<keyword evidence="8" id="KW-0915">Sodium</keyword>
<comment type="catalytic activity">
    <reaction evidence="12">
        <text>Na(+)(in) + H(+)(out) = Na(+)(out) + H(+)(in)</text>
        <dbReference type="Rhea" id="RHEA:29419"/>
        <dbReference type="ChEBI" id="CHEBI:15378"/>
        <dbReference type="ChEBI" id="CHEBI:29101"/>
    </reaction>
</comment>
<keyword evidence="9" id="KW-0406">Ion transport</keyword>
<feature type="transmembrane region" description="Helical" evidence="14">
    <location>
        <begin position="161"/>
        <end position="181"/>
    </location>
</feature>
<keyword evidence="7 14" id="KW-1133">Transmembrane helix</keyword>
<dbReference type="InterPro" id="IPR006153">
    <property type="entry name" value="Cation/H_exchanger_TM"/>
</dbReference>
<feature type="transmembrane region" description="Helical" evidence="14">
    <location>
        <begin position="130"/>
        <end position="149"/>
    </location>
</feature>